<evidence type="ECO:0000313" key="1">
    <source>
        <dbReference type="EMBL" id="SUD62402.1"/>
    </source>
</evidence>
<reference evidence="1 2" key="1">
    <citation type="submission" date="2018-06" db="EMBL/GenBank/DDBJ databases">
        <authorList>
            <consortium name="Pathogen Informatics"/>
            <person name="Doyle S."/>
        </authorList>
    </citation>
    <scope>NUCLEOTIDE SEQUENCE [LARGE SCALE GENOMIC DNA]</scope>
    <source>
        <strain evidence="1 2">NCTC10860</strain>
    </source>
</reference>
<name>A0A379KDC1_ECTOL</name>
<gene>
    <name evidence="1" type="ORF">NCTC10860_04841</name>
</gene>
<dbReference type="AlphaFoldDB" id="A0A379KDC1"/>
<dbReference type="Proteomes" id="UP000254084">
    <property type="component" value="Unassembled WGS sequence"/>
</dbReference>
<organism evidence="1 2">
    <name type="scientific">Ectopseudomonas oleovorans</name>
    <name type="common">Pseudomonas oleovorans</name>
    <dbReference type="NCBI Taxonomy" id="301"/>
    <lineage>
        <taxon>Bacteria</taxon>
        <taxon>Pseudomonadati</taxon>
        <taxon>Pseudomonadota</taxon>
        <taxon>Gammaproteobacteria</taxon>
        <taxon>Pseudomonadales</taxon>
        <taxon>Pseudomonadaceae</taxon>
        <taxon>Ectopseudomonas</taxon>
    </lineage>
</organism>
<evidence type="ECO:0000313" key="2">
    <source>
        <dbReference type="Proteomes" id="UP000254084"/>
    </source>
</evidence>
<protein>
    <submittedName>
        <fullName evidence="1">Uncharacterized protein</fullName>
    </submittedName>
</protein>
<accession>A0A379KDC1</accession>
<dbReference type="EMBL" id="UGUW01000004">
    <property type="protein sequence ID" value="SUD62402.1"/>
    <property type="molecule type" value="Genomic_DNA"/>
</dbReference>
<dbReference type="RefSeq" id="WP_084341369.1">
    <property type="nucleotide sequence ID" value="NZ_UGUW01000004.1"/>
</dbReference>
<proteinExistence type="predicted"/>
<sequence length="161" mass="18253">MSAGKLVIPAEDAWIIERISQMLTKRLVYGQDAPDARRSLFRLLFGLQRLPIITPGLNLSVGAGDTYIEISHEWAGFVRLTDGGHTSLRLQYFESSQHCIYWHEHLMGPEKRELVEEVLMGLESDLLEPADVLIEDHSDGAHVDLPPLDDYLERSLSREES</sequence>